<keyword evidence="6" id="KW-1185">Reference proteome</keyword>
<dbReference type="SUPFAM" id="SSF55073">
    <property type="entry name" value="Nucleotide cyclase"/>
    <property type="match status" value="1"/>
</dbReference>
<dbReference type="Pfam" id="PF00072">
    <property type="entry name" value="Response_reg"/>
    <property type="match status" value="3"/>
</dbReference>
<reference evidence="6" key="1">
    <citation type="submission" date="2020-03" db="EMBL/GenBank/DDBJ databases">
        <title>Complete genome sequence of sulfur-oxidizing bacterium skT11.</title>
        <authorList>
            <person name="Kanda M."/>
            <person name="Kojima H."/>
            <person name="Fukui M."/>
        </authorList>
    </citation>
    <scope>NUCLEOTIDE SEQUENCE [LARGE SCALE GENOMIC DNA]</scope>
    <source>
        <strain evidence="6">skT11</strain>
    </source>
</reference>
<dbReference type="InterPro" id="IPR011006">
    <property type="entry name" value="CheY-like_superfamily"/>
</dbReference>
<dbReference type="Pfam" id="PF00563">
    <property type="entry name" value="EAL"/>
    <property type="match status" value="1"/>
</dbReference>
<evidence type="ECO:0000259" key="3">
    <source>
        <dbReference type="PROSITE" id="PS50883"/>
    </source>
</evidence>
<dbReference type="RefSeq" id="WP_173064543.1">
    <property type="nucleotide sequence ID" value="NZ_AP022853.1"/>
</dbReference>
<feature type="domain" description="EAL" evidence="3">
    <location>
        <begin position="474"/>
        <end position="728"/>
    </location>
</feature>
<dbReference type="CDD" id="cd17569">
    <property type="entry name" value="REC_HupR-like"/>
    <property type="match status" value="1"/>
</dbReference>
<dbReference type="Gene3D" id="3.30.70.270">
    <property type="match status" value="1"/>
</dbReference>
<dbReference type="PANTHER" id="PTHR44757">
    <property type="entry name" value="DIGUANYLATE CYCLASE DGCP"/>
    <property type="match status" value="1"/>
</dbReference>
<proteinExistence type="predicted"/>
<dbReference type="CDD" id="cd19920">
    <property type="entry name" value="REC_PA4781-like"/>
    <property type="match status" value="1"/>
</dbReference>
<evidence type="ECO:0000259" key="2">
    <source>
        <dbReference type="PROSITE" id="PS50110"/>
    </source>
</evidence>
<dbReference type="CDD" id="cd01949">
    <property type="entry name" value="GGDEF"/>
    <property type="match status" value="1"/>
</dbReference>
<dbReference type="PROSITE" id="PS50883">
    <property type="entry name" value="EAL"/>
    <property type="match status" value="1"/>
</dbReference>
<feature type="domain" description="Response regulatory" evidence="2">
    <location>
        <begin position="14"/>
        <end position="130"/>
    </location>
</feature>
<dbReference type="GO" id="GO:0000160">
    <property type="term" value="P:phosphorelay signal transduction system"/>
    <property type="evidence" value="ECO:0007669"/>
    <property type="project" value="InterPro"/>
</dbReference>
<dbReference type="PROSITE" id="PS50110">
    <property type="entry name" value="RESPONSE_REGULATORY"/>
    <property type="match status" value="3"/>
</dbReference>
<organism evidence="5 6">
    <name type="scientific">Sulfurimicrobium lacus</name>
    <dbReference type="NCBI Taxonomy" id="2715678"/>
    <lineage>
        <taxon>Bacteria</taxon>
        <taxon>Pseudomonadati</taxon>
        <taxon>Pseudomonadota</taxon>
        <taxon>Betaproteobacteria</taxon>
        <taxon>Nitrosomonadales</taxon>
        <taxon>Sulfuricellaceae</taxon>
        <taxon>Sulfurimicrobium</taxon>
    </lineage>
</organism>
<feature type="domain" description="Response regulatory" evidence="2">
    <location>
        <begin position="155"/>
        <end position="271"/>
    </location>
</feature>
<feature type="domain" description="Response regulatory" evidence="2">
    <location>
        <begin position="741"/>
        <end position="856"/>
    </location>
</feature>
<feature type="modified residue" description="4-aspartylphosphate" evidence="1">
    <location>
        <position position="63"/>
    </location>
</feature>
<sequence>MNEHANGSTDERPRLLIVDDVHENLHALMNILRDDYAISAATSGEKALELARRLPRPDLILLDIKMPGMDGYSVLSALKIDAATAEIPVIFITALSEAADEAQGLALGAVDYIAKPVNPDLLKARVRNQLELKRYRMHPVMFDIAAHADPSHPPSLLVVDDIPENIHELLEALKGEYRIMVASTGAKALEVLQGAVLPDLVLLDIMMPEMDGYEICRRIKALPQGSRIPVIFVTVVDATEEKVRGFELGAADYITKPFDIDEVRARIRTHLELARLRLFLEDLVAQRTALLQVSEDKYRTLAHRDPLTGLPNRVLFAELLEHAILHAEHNQSQFALLNIDLDNFATINESLGHSLGDQLLIEVGRRLQKLLPESDLIARIAGDEFNIILDRTEGMPWIDLLAQRMIDALAAPFVLNSHSIYVGASIGIALYPSDGANAETLQSNADTALHQAKTQGRGILRFFSPEMGLRAKHRLTLEAELRQALERSELHVYYQPQVDLISGEIIGLEALVRWQHPERGLVPPGEFIPLAEESGLVVPLGDWVLRETCRQIKQWTESGLAPRQTAVNISAVQLSRGHLVESIKEVLAETGIAPQQLELEITESFVIVDRDQSFKALAELKALGIRLSIDDFGTGYSSLGYLQQLEVDKLKVDISFVRNMTTNMGSASIVKAVIALGHSLGLEVIAEGVEDAGQARYLRSLRCDVMQGYLISRPMPAEETTRFLASFQPTRIPVDNEAMSTLLLVDDEPGILASLSRLLRRENYRILTASSCEEALAQLAEHQVGVIIIDQRMPGMSGTELLARARSMHPKTVRMVLSGYTALDSLAEAINRGEIYKFLTKPWDDAELVHTVRDAFRHYSESTDPS</sequence>
<dbReference type="InterPro" id="IPR000160">
    <property type="entry name" value="GGDEF_dom"/>
</dbReference>
<dbReference type="InterPro" id="IPR029787">
    <property type="entry name" value="Nucleotide_cyclase"/>
</dbReference>
<dbReference type="SUPFAM" id="SSF141868">
    <property type="entry name" value="EAL domain-like"/>
    <property type="match status" value="1"/>
</dbReference>
<dbReference type="InterPro" id="IPR001633">
    <property type="entry name" value="EAL_dom"/>
</dbReference>
<dbReference type="SMART" id="SM00267">
    <property type="entry name" value="GGDEF"/>
    <property type="match status" value="1"/>
</dbReference>
<dbReference type="EMBL" id="AP022853">
    <property type="protein sequence ID" value="BCB27256.1"/>
    <property type="molecule type" value="Genomic_DNA"/>
</dbReference>
<dbReference type="AlphaFoldDB" id="A0A6F8VE10"/>
<feature type="modified residue" description="4-aspartylphosphate" evidence="1">
    <location>
        <position position="790"/>
    </location>
</feature>
<keyword evidence="1" id="KW-0597">Phosphoprotein</keyword>
<dbReference type="InterPro" id="IPR001789">
    <property type="entry name" value="Sig_transdc_resp-reg_receiver"/>
</dbReference>
<dbReference type="KEGG" id="slac:SKTS_21420"/>
<dbReference type="SMART" id="SM00052">
    <property type="entry name" value="EAL"/>
    <property type="match status" value="1"/>
</dbReference>
<dbReference type="SUPFAM" id="SSF52172">
    <property type="entry name" value="CheY-like"/>
    <property type="match status" value="3"/>
</dbReference>
<evidence type="ECO:0000313" key="5">
    <source>
        <dbReference type="EMBL" id="BCB27256.1"/>
    </source>
</evidence>
<dbReference type="SMART" id="SM00448">
    <property type="entry name" value="REC"/>
    <property type="match status" value="3"/>
</dbReference>
<gene>
    <name evidence="5" type="ORF">SKTS_21420</name>
</gene>
<dbReference type="Gene3D" id="3.40.50.2300">
    <property type="match status" value="3"/>
</dbReference>
<feature type="modified residue" description="4-aspartylphosphate" evidence="1">
    <location>
        <position position="204"/>
    </location>
</feature>
<accession>A0A6F8VE10</accession>
<dbReference type="Proteomes" id="UP000502260">
    <property type="component" value="Chromosome"/>
</dbReference>
<feature type="domain" description="GGDEF" evidence="4">
    <location>
        <begin position="332"/>
        <end position="465"/>
    </location>
</feature>
<evidence type="ECO:0000259" key="4">
    <source>
        <dbReference type="PROSITE" id="PS50887"/>
    </source>
</evidence>
<evidence type="ECO:0000313" key="6">
    <source>
        <dbReference type="Proteomes" id="UP000502260"/>
    </source>
</evidence>
<dbReference type="CDD" id="cd01948">
    <property type="entry name" value="EAL"/>
    <property type="match status" value="1"/>
</dbReference>
<dbReference type="Gene3D" id="3.20.20.450">
    <property type="entry name" value="EAL domain"/>
    <property type="match status" value="1"/>
</dbReference>
<dbReference type="InterPro" id="IPR043128">
    <property type="entry name" value="Rev_trsase/Diguanyl_cyclase"/>
</dbReference>
<protein>
    <recommendedName>
        <fullName evidence="7">Two-component system response regulator</fullName>
    </recommendedName>
</protein>
<evidence type="ECO:0008006" key="7">
    <source>
        <dbReference type="Google" id="ProtNLM"/>
    </source>
</evidence>
<dbReference type="PROSITE" id="PS50887">
    <property type="entry name" value="GGDEF"/>
    <property type="match status" value="1"/>
</dbReference>
<dbReference type="NCBIfam" id="TIGR00254">
    <property type="entry name" value="GGDEF"/>
    <property type="match status" value="1"/>
</dbReference>
<dbReference type="InterPro" id="IPR052155">
    <property type="entry name" value="Biofilm_reg_signaling"/>
</dbReference>
<dbReference type="InterPro" id="IPR035919">
    <property type="entry name" value="EAL_sf"/>
</dbReference>
<name>A0A6F8VE10_9PROT</name>
<dbReference type="PANTHER" id="PTHR44757:SF2">
    <property type="entry name" value="BIOFILM ARCHITECTURE MAINTENANCE PROTEIN MBAA"/>
    <property type="match status" value="1"/>
</dbReference>
<evidence type="ECO:0000256" key="1">
    <source>
        <dbReference type="PROSITE-ProRule" id="PRU00169"/>
    </source>
</evidence>
<dbReference type="FunFam" id="3.20.20.450:FF:000001">
    <property type="entry name" value="Cyclic di-GMP phosphodiesterase yahA"/>
    <property type="match status" value="1"/>
</dbReference>
<dbReference type="Pfam" id="PF00990">
    <property type="entry name" value="GGDEF"/>
    <property type="match status" value="1"/>
</dbReference>